<dbReference type="Gene3D" id="3.40.50.10140">
    <property type="entry name" value="Toll/interleukin-1 receptor homology (TIR) domain"/>
    <property type="match status" value="1"/>
</dbReference>
<sequence length="332" mass="39363">MPRMKLFNGFGVIDIKIHEYEKGLVWDENDKFIDQGWRELKEKIKNTHGGIGIIAADFDELLRFWELHQLSQPERRRAHFAKLVENAKSDEDIELLSEILSIILIKPWRTNLQAGWFIYYLRKGKNLELFDAKRACRVLNELWDIHEKAAKVLMFTLNNFVWEDNRVNELLEETKLLRKELRHIVNPAKVFISYSRIDKNIALQLYRQLKEYAIEVWIDTEDILPGEDWKMKIRQTLEESEFVIVCFSEQSIIQTGYFQEELKIISELMRSRSQGSLFCIPISLDQFDRAITPKGFDEKHMIDLHEDMDDCITKINETIVKYRHSIGVVIET</sequence>
<dbReference type="InterPro" id="IPR035897">
    <property type="entry name" value="Toll_tir_struct_dom_sf"/>
</dbReference>
<evidence type="ECO:0000313" key="3">
    <source>
        <dbReference type="Proteomes" id="UP000282028"/>
    </source>
</evidence>
<dbReference type="Proteomes" id="UP000282028">
    <property type="component" value="Unassembled WGS sequence"/>
</dbReference>
<dbReference type="SUPFAM" id="SSF52200">
    <property type="entry name" value="Toll/Interleukin receptor TIR domain"/>
    <property type="match status" value="1"/>
</dbReference>
<evidence type="ECO:0000313" key="2">
    <source>
        <dbReference type="EMBL" id="RNB67714.1"/>
    </source>
</evidence>
<dbReference type="PROSITE" id="PS50104">
    <property type="entry name" value="TIR"/>
    <property type="match status" value="1"/>
</dbReference>
<keyword evidence="3" id="KW-1185">Reference proteome</keyword>
<proteinExistence type="predicted"/>
<accession>A0A3M8BWI4</accession>
<gene>
    <name evidence="2" type="ORF">EDM52_22040</name>
</gene>
<dbReference type="Pfam" id="PF13676">
    <property type="entry name" value="TIR_2"/>
    <property type="match status" value="1"/>
</dbReference>
<dbReference type="GO" id="GO:0007165">
    <property type="term" value="P:signal transduction"/>
    <property type="evidence" value="ECO:0007669"/>
    <property type="project" value="InterPro"/>
</dbReference>
<reference evidence="2 3" key="1">
    <citation type="submission" date="2018-10" db="EMBL/GenBank/DDBJ databases">
        <title>Phylogenomics of Brevibacillus.</title>
        <authorList>
            <person name="Dunlap C."/>
        </authorList>
    </citation>
    <scope>NUCLEOTIDE SEQUENCE [LARGE SCALE GENOMIC DNA]</scope>
    <source>
        <strain evidence="2 3">JCM 12215</strain>
    </source>
</reference>
<keyword evidence="2" id="KW-0675">Receptor</keyword>
<organism evidence="2 3">
    <name type="scientific">Brevibacillus invocatus</name>
    <dbReference type="NCBI Taxonomy" id="173959"/>
    <lineage>
        <taxon>Bacteria</taxon>
        <taxon>Bacillati</taxon>
        <taxon>Bacillota</taxon>
        <taxon>Bacilli</taxon>
        <taxon>Bacillales</taxon>
        <taxon>Paenibacillaceae</taxon>
        <taxon>Brevibacillus</taxon>
    </lineage>
</organism>
<comment type="caution">
    <text evidence="2">The sequence shown here is derived from an EMBL/GenBank/DDBJ whole genome shotgun (WGS) entry which is preliminary data.</text>
</comment>
<name>A0A3M8BWI4_9BACL</name>
<evidence type="ECO:0000259" key="1">
    <source>
        <dbReference type="PROSITE" id="PS50104"/>
    </source>
</evidence>
<dbReference type="AlphaFoldDB" id="A0A3M8BWI4"/>
<dbReference type="InterPro" id="IPR000157">
    <property type="entry name" value="TIR_dom"/>
</dbReference>
<protein>
    <submittedName>
        <fullName evidence="2">Toll/interleukin-1 receptor domain-containing protein</fullName>
    </submittedName>
</protein>
<feature type="domain" description="TIR" evidence="1">
    <location>
        <begin position="186"/>
        <end position="330"/>
    </location>
</feature>
<dbReference type="EMBL" id="RHHR01000050">
    <property type="protein sequence ID" value="RNB67714.1"/>
    <property type="molecule type" value="Genomic_DNA"/>
</dbReference>